<dbReference type="SUPFAM" id="SSF82114">
    <property type="entry name" value="Riboflavin kinase-like"/>
    <property type="match status" value="1"/>
</dbReference>
<keyword evidence="6 15" id="KW-0808">Transferase</keyword>
<accession>A0A3Q9I9Y1</accession>
<dbReference type="PANTHER" id="PTHR22749">
    <property type="entry name" value="RIBOFLAVIN KINASE/FMN ADENYLYLTRANSFERASE"/>
    <property type="match status" value="1"/>
</dbReference>
<comment type="pathway">
    <text evidence="2 15">Cofactor biosynthesis; FAD biosynthesis; FAD from FMN: step 1/1.</text>
</comment>
<dbReference type="NCBIfam" id="NF004160">
    <property type="entry name" value="PRK05627.1-3"/>
    <property type="match status" value="1"/>
</dbReference>
<evidence type="ECO:0000313" key="18">
    <source>
        <dbReference type="Proteomes" id="UP000270678"/>
    </source>
</evidence>
<dbReference type="UniPathway" id="UPA00276">
    <property type="reaction ID" value="UER00406"/>
</dbReference>
<dbReference type="GO" id="GO:0005524">
    <property type="term" value="F:ATP binding"/>
    <property type="evidence" value="ECO:0007669"/>
    <property type="project" value="UniProtKB-UniRule"/>
</dbReference>
<keyword evidence="8 15" id="KW-0547">Nucleotide-binding</keyword>
<evidence type="ECO:0000259" key="16">
    <source>
        <dbReference type="SMART" id="SM00904"/>
    </source>
</evidence>
<dbReference type="Pfam" id="PF01687">
    <property type="entry name" value="Flavokinase"/>
    <property type="match status" value="1"/>
</dbReference>
<dbReference type="CDD" id="cd02064">
    <property type="entry name" value="FAD_synthetase_N"/>
    <property type="match status" value="1"/>
</dbReference>
<keyword evidence="7 15" id="KW-0548">Nucleotidyltransferase</keyword>
<evidence type="ECO:0000256" key="1">
    <source>
        <dbReference type="ARBA" id="ARBA00002121"/>
    </source>
</evidence>
<keyword evidence="10 15" id="KW-0274">FAD</keyword>
<name>A0A3Q9I9Y1_9BACL</name>
<evidence type="ECO:0000256" key="3">
    <source>
        <dbReference type="ARBA" id="ARBA00005201"/>
    </source>
</evidence>
<dbReference type="Pfam" id="PF06574">
    <property type="entry name" value="FAD_syn"/>
    <property type="match status" value="1"/>
</dbReference>
<evidence type="ECO:0000256" key="9">
    <source>
        <dbReference type="ARBA" id="ARBA00022777"/>
    </source>
</evidence>
<keyword evidence="4 15" id="KW-0285">Flavoprotein</keyword>
<proteinExistence type="inferred from homology"/>
<dbReference type="AlphaFoldDB" id="A0A3Q9I9Y1"/>
<evidence type="ECO:0000313" key="17">
    <source>
        <dbReference type="EMBL" id="AZS16065.1"/>
    </source>
</evidence>
<organism evidence="17 18">
    <name type="scientific">Paenibacillus lutimineralis</name>
    <dbReference type="NCBI Taxonomy" id="2707005"/>
    <lineage>
        <taxon>Bacteria</taxon>
        <taxon>Bacillati</taxon>
        <taxon>Bacillota</taxon>
        <taxon>Bacilli</taxon>
        <taxon>Bacillales</taxon>
        <taxon>Paenibacillaceae</taxon>
        <taxon>Paenibacillus</taxon>
    </lineage>
</organism>
<comment type="pathway">
    <text evidence="3 15">Cofactor biosynthesis; FMN biosynthesis; FMN from riboflavin (ATP route): step 1/1.</text>
</comment>
<dbReference type="EC" id="2.7.7.2" evidence="15"/>
<dbReference type="GO" id="GO:0008531">
    <property type="term" value="F:riboflavin kinase activity"/>
    <property type="evidence" value="ECO:0007669"/>
    <property type="project" value="UniProtKB-UniRule"/>
</dbReference>
<protein>
    <recommendedName>
        <fullName evidence="15">Riboflavin biosynthesis protein</fullName>
    </recommendedName>
    <domain>
        <recommendedName>
            <fullName evidence="15">Riboflavin kinase</fullName>
            <ecNumber evidence="15">2.7.1.26</ecNumber>
        </recommendedName>
        <alternativeName>
            <fullName evidence="15">Flavokinase</fullName>
        </alternativeName>
    </domain>
    <domain>
        <recommendedName>
            <fullName evidence="15">FMN adenylyltransferase</fullName>
            <ecNumber evidence="15">2.7.7.2</ecNumber>
        </recommendedName>
        <alternativeName>
            <fullName evidence="15">FAD pyrophosphorylase</fullName>
        </alternativeName>
        <alternativeName>
            <fullName evidence="15">FAD synthase</fullName>
        </alternativeName>
    </domain>
</protein>
<reference evidence="18" key="1">
    <citation type="submission" date="2018-12" db="EMBL/GenBank/DDBJ databases">
        <title>Complete genome sequence of Paenibacillus sp. MBLB1234.</title>
        <authorList>
            <person name="Nam Y.-D."/>
            <person name="Kang J."/>
            <person name="Chung W.-H."/>
            <person name="Park Y.S."/>
        </authorList>
    </citation>
    <scope>NUCLEOTIDE SEQUENCE [LARGE SCALE GENOMIC DNA]</scope>
    <source>
        <strain evidence="18">MBLB1234</strain>
    </source>
</reference>
<dbReference type="FunFam" id="2.40.30.30:FF:000003">
    <property type="entry name" value="Riboflavin biosynthesis protein"/>
    <property type="match status" value="1"/>
</dbReference>
<comment type="catalytic activity">
    <reaction evidence="14 15">
        <text>FMN + ATP + H(+) = FAD + diphosphate</text>
        <dbReference type="Rhea" id="RHEA:17237"/>
        <dbReference type="ChEBI" id="CHEBI:15378"/>
        <dbReference type="ChEBI" id="CHEBI:30616"/>
        <dbReference type="ChEBI" id="CHEBI:33019"/>
        <dbReference type="ChEBI" id="CHEBI:57692"/>
        <dbReference type="ChEBI" id="CHEBI:58210"/>
        <dbReference type="EC" id="2.7.7.2"/>
    </reaction>
</comment>
<dbReference type="InterPro" id="IPR002606">
    <property type="entry name" value="Riboflavin_kinase_bac"/>
</dbReference>
<dbReference type="NCBIfam" id="TIGR00083">
    <property type="entry name" value="ribF"/>
    <property type="match status" value="1"/>
</dbReference>
<evidence type="ECO:0000256" key="11">
    <source>
        <dbReference type="ARBA" id="ARBA00022840"/>
    </source>
</evidence>
<gene>
    <name evidence="17" type="ORF">EI981_17575</name>
</gene>
<feature type="domain" description="Riboflavin kinase" evidence="16">
    <location>
        <begin position="186"/>
        <end position="312"/>
    </location>
</feature>
<sequence length="315" mass="35119">METIYLTYPLTEDVIARSARKQVIAIGQFDGLHLGHASVIKSAVRVAAEQGLPSGVMTFHPHPKEVMKKGDYEGYLTPPAEKEKIIRDMGVDYLYIVEFNDSFSRVSPQNFVGGMLMPLEIHTAVVGFDFHFGYRGEGHAGMLRELSDYKLDVTIVPPFLIEGDKVSSSNIRLDLQEGNVKQVRRLLGRPYSLSGIVMHGEKRGRTIGFPTANLKMGEHFVLPRKGVYAVRVGHEDQVLHGVMNVGVKPTFHENETVPSIEIHLLEFSGDLYGKLLTVELISFIREERKFGSIEQLVAQITNDAETAKQILSSAE</sequence>
<evidence type="ECO:0000256" key="15">
    <source>
        <dbReference type="PIRNR" id="PIRNR004491"/>
    </source>
</evidence>
<dbReference type="InterPro" id="IPR023465">
    <property type="entry name" value="Riboflavin_kinase_dom_sf"/>
</dbReference>
<evidence type="ECO:0000256" key="7">
    <source>
        <dbReference type="ARBA" id="ARBA00022695"/>
    </source>
</evidence>
<evidence type="ECO:0000256" key="13">
    <source>
        <dbReference type="ARBA" id="ARBA00047880"/>
    </source>
</evidence>
<evidence type="ECO:0000256" key="12">
    <source>
        <dbReference type="ARBA" id="ARBA00023268"/>
    </source>
</evidence>
<dbReference type="InterPro" id="IPR015865">
    <property type="entry name" value="Riboflavin_kinase_bac/euk"/>
</dbReference>
<keyword evidence="12" id="KW-0511">Multifunctional enzyme</keyword>
<keyword evidence="18" id="KW-1185">Reference proteome</keyword>
<evidence type="ECO:0000256" key="6">
    <source>
        <dbReference type="ARBA" id="ARBA00022679"/>
    </source>
</evidence>
<dbReference type="SMART" id="SM00904">
    <property type="entry name" value="Flavokinase"/>
    <property type="match status" value="1"/>
</dbReference>
<dbReference type="NCBIfam" id="NF004162">
    <property type="entry name" value="PRK05627.1-5"/>
    <property type="match status" value="1"/>
</dbReference>
<evidence type="ECO:0000256" key="10">
    <source>
        <dbReference type="ARBA" id="ARBA00022827"/>
    </source>
</evidence>
<comment type="function">
    <text evidence="1">Catalyzes the phosphorylation of riboflavin to FMN followed by the adenylation of FMN to FAD.</text>
</comment>
<dbReference type="UniPathway" id="UPA00277">
    <property type="reaction ID" value="UER00407"/>
</dbReference>
<keyword evidence="11 15" id="KW-0067">ATP-binding</keyword>
<dbReference type="OrthoDB" id="9803667at2"/>
<evidence type="ECO:0000256" key="8">
    <source>
        <dbReference type="ARBA" id="ARBA00022741"/>
    </source>
</evidence>
<dbReference type="InterPro" id="IPR015864">
    <property type="entry name" value="FAD_synthase"/>
</dbReference>
<dbReference type="KEGG" id="plut:EI981_17575"/>
<dbReference type="PIRSF" id="PIRSF004491">
    <property type="entry name" value="FAD_Synth"/>
    <property type="match status" value="1"/>
</dbReference>
<evidence type="ECO:0000256" key="2">
    <source>
        <dbReference type="ARBA" id="ARBA00004726"/>
    </source>
</evidence>
<comment type="similarity">
    <text evidence="15">Belongs to the ribF family.</text>
</comment>
<evidence type="ECO:0000256" key="4">
    <source>
        <dbReference type="ARBA" id="ARBA00022630"/>
    </source>
</evidence>
<dbReference type="GO" id="GO:0009231">
    <property type="term" value="P:riboflavin biosynthetic process"/>
    <property type="evidence" value="ECO:0007669"/>
    <property type="project" value="InterPro"/>
</dbReference>
<dbReference type="GO" id="GO:0006747">
    <property type="term" value="P:FAD biosynthetic process"/>
    <property type="evidence" value="ECO:0007669"/>
    <property type="project" value="UniProtKB-UniRule"/>
</dbReference>
<dbReference type="EMBL" id="CP034346">
    <property type="protein sequence ID" value="AZS16065.1"/>
    <property type="molecule type" value="Genomic_DNA"/>
</dbReference>
<dbReference type="GO" id="GO:0009398">
    <property type="term" value="P:FMN biosynthetic process"/>
    <property type="evidence" value="ECO:0007669"/>
    <property type="project" value="UniProtKB-UniRule"/>
</dbReference>
<comment type="catalytic activity">
    <reaction evidence="13 15">
        <text>riboflavin + ATP = FMN + ADP + H(+)</text>
        <dbReference type="Rhea" id="RHEA:14357"/>
        <dbReference type="ChEBI" id="CHEBI:15378"/>
        <dbReference type="ChEBI" id="CHEBI:30616"/>
        <dbReference type="ChEBI" id="CHEBI:57986"/>
        <dbReference type="ChEBI" id="CHEBI:58210"/>
        <dbReference type="ChEBI" id="CHEBI:456216"/>
        <dbReference type="EC" id="2.7.1.26"/>
    </reaction>
</comment>
<dbReference type="Gene3D" id="2.40.30.30">
    <property type="entry name" value="Riboflavin kinase-like"/>
    <property type="match status" value="1"/>
</dbReference>
<dbReference type="SUPFAM" id="SSF52374">
    <property type="entry name" value="Nucleotidylyl transferase"/>
    <property type="match status" value="1"/>
</dbReference>
<dbReference type="InterPro" id="IPR014729">
    <property type="entry name" value="Rossmann-like_a/b/a_fold"/>
</dbReference>
<dbReference type="Proteomes" id="UP000270678">
    <property type="component" value="Chromosome"/>
</dbReference>
<dbReference type="FunFam" id="3.40.50.620:FF:000021">
    <property type="entry name" value="Riboflavin biosynthesis protein"/>
    <property type="match status" value="1"/>
</dbReference>
<dbReference type="Gene3D" id="3.40.50.620">
    <property type="entry name" value="HUPs"/>
    <property type="match status" value="1"/>
</dbReference>
<keyword evidence="5 15" id="KW-0288">FMN</keyword>
<dbReference type="GO" id="GO:0003919">
    <property type="term" value="F:FMN adenylyltransferase activity"/>
    <property type="evidence" value="ECO:0007669"/>
    <property type="project" value="UniProtKB-UniRule"/>
</dbReference>
<dbReference type="InterPro" id="IPR023468">
    <property type="entry name" value="Riboflavin_kinase"/>
</dbReference>
<dbReference type="PANTHER" id="PTHR22749:SF6">
    <property type="entry name" value="RIBOFLAVIN KINASE"/>
    <property type="match status" value="1"/>
</dbReference>
<evidence type="ECO:0000256" key="5">
    <source>
        <dbReference type="ARBA" id="ARBA00022643"/>
    </source>
</evidence>
<keyword evidence="9 15" id="KW-0418">Kinase</keyword>
<evidence type="ECO:0000256" key="14">
    <source>
        <dbReference type="ARBA" id="ARBA00049494"/>
    </source>
</evidence>
<dbReference type="EC" id="2.7.1.26" evidence="15"/>
<dbReference type="RefSeq" id="WP_127000320.1">
    <property type="nucleotide sequence ID" value="NZ_CP034346.1"/>
</dbReference>